<feature type="transmembrane region" description="Helical" evidence="6">
    <location>
        <begin position="41"/>
        <end position="60"/>
    </location>
</feature>
<keyword evidence="5 6" id="KW-0472">Membrane</keyword>
<keyword evidence="2" id="KW-1003">Cell membrane</keyword>
<feature type="transmembrane region" description="Helical" evidence="6">
    <location>
        <begin position="299"/>
        <end position="318"/>
    </location>
</feature>
<feature type="transmembrane region" description="Helical" evidence="6">
    <location>
        <begin position="209"/>
        <end position="234"/>
    </location>
</feature>
<gene>
    <name evidence="7" type="ORF">S06H3_12129</name>
</gene>
<evidence type="ECO:0008006" key="8">
    <source>
        <dbReference type="Google" id="ProtNLM"/>
    </source>
</evidence>
<dbReference type="CDD" id="cd06580">
    <property type="entry name" value="TM_PBP1_transp_TpRbsC_like"/>
    <property type="match status" value="1"/>
</dbReference>
<name>X1KGC3_9ZZZZ</name>
<sequence length="325" mass="34690">MAFVIFSVIFLVAGVNPLIGYTKIFKFGFVSQAGLSFTIRNTAPLLFVTLAFILPLKAGLWNIGADGQYIMGALAVTGVSFAFSNLPSGILIPLMMLGAVIFGGAWAAIPSFLKIKMGVNEIITTLLLNYVAVLLVLYLVVGGPWMGGGQAESRIIPTAGQIPNIGDTIIPYTIFIAIGLAILLFFLINKSRIGYEIRACGSNPLAAKYAGISSLKISLIAMMVGGAIAALGGFHQVSGVLNRLRPDVSPFPGWGYYGIVFGLIANKNFLLAILSTFFFSGMLTGGNILQSELGMPFGVLEFFMGTLMICLITGQFFYTHKIVIK</sequence>
<evidence type="ECO:0000313" key="7">
    <source>
        <dbReference type="EMBL" id="GAI05723.1"/>
    </source>
</evidence>
<dbReference type="GO" id="GO:0022857">
    <property type="term" value="F:transmembrane transporter activity"/>
    <property type="evidence" value="ECO:0007669"/>
    <property type="project" value="InterPro"/>
</dbReference>
<reference evidence="7" key="1">
    <citation type="journal article" date="2014" name="Front. Microbiol.">
        <title>High frequency of phylogenetically diverse reductive dehalogenase-homologous genes in deep subseafloor sedimentary metagenomes.</title>
        <authorList>
            <person name="Kawai M."/>
            <person name="Futagami T."/>
            <person name="Toyoda A."/>
            <person name="Takaki Y."/>
            <person name="Nishi S."/>
            <person name="Hori S."/>
            <person name="Arai W."/>
            <person name="Tsubouchi T."/>
            <person name="Morono Y."/>
            <person name="Uchiyama I."/>
            <person name="Ito T."/>
            <person name="Fujiyama A."/>
            <person name="Inagaki F."/>
            <person name="Takami H."/>
        </authorList>
    </citation>
    <scope>NUCLEOTIDE SEQUENCE</scope>
    <source>
        <strain evidence="7">Expedition CK06-06</strain>
    </source>
</reference>
<comment type="subcellular location">
    <subcellularLocation>
        <location evidence="1">Cell membrane</location>
        <topology evidence="1">Multi-pass membrane protein</topology>
    </subcellularLocation>
</comment>
<organism evidence="7">
    <name type="scientific">marine sediment metagenome</name>
    <dbReference type="NCBI Taxonomy" id="412755"/>
    <lineage>
        <taxon>unclassified sequences</taxon>
        <taxon>metagenomes</taxon>
        <taxon>ecological metagenomes</taxon>
    </lineage>
</organism>
<feature type="transmembrane region" description="Helical" evidence="6">
    <location>
        <begin position="121"/>
        <end position="141"/>
    </location>
</feature>
<accession>X1KGC3</accession>
<evidence type="ECO:0000256" key="1">
    <source>
        <dbReference type="ARBA" id="ARBA00004651"/>
    </source>
</evidence>
<keyword evidence="4 6" id="KW-1133">Transmembrane helix</keyword>
<dbReference type="PANTHER" id="PTHR47089">
    <property type="entry name" value="ABC TRANSPORTER, PERMEASE PROTEIN"/>
    <property type="match status" value="1"/>
</dbReference>
<evidence type="ECO:0000256" key="4">
    <source>
        <dbReference type="ARBA" id="ARBA00022989"/>
    </source>
</evidence>
<evidence type="ECO:0000256" key="3">
    <source>
        <dbReference type="ARBA" id="ARBA00022692"/>
    </source>
</evidence>
<dbReference type="AlphaFoldDB" id="X1KGC3"/>
<dbReference type="PANTHER" id="PTHR47089:SF1">
    <property type="entry name" value="GUANOSINE ABC TRANSPORTER PERMEASE PROTEIN NUPP"/>
    <property type="match status" value="1"/>
</dbReference>
<feature type="transmembrane region" description="Helical" evidence="6">
    <location>
        <begin position="254"/>
        <end position="279"/>
    </location>
</feature>
<dbReference type="InterPro" id="IPR001851">
    <property type="entry name" value="ABC_transp_permease"/>
</dbReference>
<dbReference type="EMBL" id="BARV01005955">
    <property type="protein sequence ID" value="GAI05723.1"/>
    <property type="molecule type" value="Genomic_DNA"/>
</dbReference>
<protein>
    <recommendedName>
        <fullName evidence="8">ABC transporter permease</fullName>
    </recommendedName>
</protein>
<dbReference type="GO" id="GO:0005886">
    <property type="term" value="C:plasma membrane"/>
    <property type="evidence" value="ECO:0007669"/>
    <property type="project" value="UniProtKB-SubCell"/>
</dbReference>
<keyword evidence="3 6" id="KW-0812">Transmembrane</keyword>
<feature type="transmembrane region" description="Helical" evidence="6">
    <location>
        <begin position="90"/>
        <end position="109"/>
    </location>
</feature>
<evidence type="ECO:0000256" key="6">
    <source>
        <dbReference type="SAM" id="Phobius"/>
    </source>
</evidence>
<evidence type="ECO:0000256" key="2">
    <source>
        <dbReference type="ARBA" id="ARBA00022475"/>
    </source>
</evidence>
<proteinExistence type="predicted"/>
<comment type="caution">
    <text evidence="7">The sequence shown here is derived from an EMBL/GenBank/DDBJ whole genome shotgun (WGS) entry which is preliminary data.</text>
</comment>
<feature type="transmembrane region" description="Helical" evidence="6">
    <location>
        <begin position="169"/>
        <end position="188"/>
    </location>
</feature>
<dbReference type="Pfam" id="PF02653">
    <property type="entry name" value="BPD_transp_2"/>
    <property type="match status" value="1"/>
</dbReference>
<evidence type="ECO:0000256" key="5">
    <source>
        <dbReference type="ARBA" id="ARBA00023136"/>
    </source>
</evidence>